<evidence type="ECO:0000259" key="1">
    <source>
        <dbReference type="Pfam" id="PF01909"/>
    </source>
</evidence>
<dbReference type="InterPro" id="IPR002934">
    <property type="entry name" value="Polymerase_NTP_transf_dom"/>
</dbReference>
<dbReference type="Gene3D" id="3.30.460.10">
    <property type="entry name" value="Beta Polymerase, domain 2"/>
    <property type="match status" value="1"/>
</dbReference>
<dbReference type="KEGG" id="rmr:Rmar_2147"/>
<dbReference type="Proteomes" id="UP000002221">
    <property type="component" value="Chromosome"/>
</dbReference>
<accession>D0MDB4</accession>
<dbReference type="SUPFAM" id="SSF81301">
    <property type="entry name" value="Nucleotidyltransferase"/>
    <property type="match status" value="1"/>
</dbReference>
<dbReference type="STRING" id="518766.Rmar_2147"/>
<dbReference type="GO" id="GO:0016779">
    <property type="term" value="F:nucleotidyltransferase activity"/>
    <property type="evidence" value="ECO:0007669"/>
    <property type="project" value="InterPro"/>
</dbReference>
<feature type="domain" description="Polymerase nucleotidyl transferase" evidence="1">
    <location>
        <begin position="15"/>
        <end position="86"/>
    </location>
</feature>
<dbReference type="CDD" id="cd05403">
    <property type="entry name" value="NT_KNTase_like"/>
    <property type="match status" value="1"/>
</dbReference>
<protein>
    <submittedName>
        <fullName evidence="2">DNA polymerase beta domain protein region</fullName>
    </submittedName>
</protein>
<dbReference type="RefSeq" id="WP_012844636.1">
    <property type="nucleotide sequence ID" value="NC_013501.1"/>
</dbReference>
<reference evidence="2 3" key="1">
    <citation type="journal article" date="2009" name="Stand. Genomic Sci.">
        <title>Complete genome sequence of Rhodothermus marinus type strain (R-10).</title>
        <authorList>
            <person name="Nolan M."/>
            <person name="Tindall B.J."/>
            <person name="Pomrenke H."/>
            <person name="Lapidus A."/>
            <person name="Copeland A."/>
            <person name="Glavina Del Rio T."/>
            <person name="Lucas S."/>
            <person name="Chen F."/>
            <person name="Tice H."/>
            <person name="Cheng J.F."/>
            <person name="Saunders E."/>
            <person name="Han C."/>
            <person name="Bruce D."/>
            <person name="Goodwin L."/>
            <person name="Chain P."/>
            <person name="Pitluck S."/>
            <person name="Ovchinikova G."/>
            <person name="Pati A."/>
            <person name="Ivanova N."/>
            <person name="Mavromatis K."/>
            <person name="Chen A."/>
            <person name="Palaniappan K."/>
            <person name="Land M."/>
            <person name="Hauser L."/>
            <person name="Chang Y.J."/>
            <person name="Jeffries C.D."/>
            <person name="Brettin T."/>
            <person name="Goker M."/>
            <person name="Bristow J."/>
            <person name="Eisen J.A."/>
            <person name="Markowitz V."/>
            <person name="Hugenholtz P."/>
            <person name="Kyrpides N.C."/>
            <person name="Klenk H.P."/>
            <person name="Detter J.C."/>
        </authorList>
    </citation>
    <scope>NUCLEOTIDE SEQUENCE [LARGE SCALE GENOMIC DNA]</scope>
    <source>
        <strain evidence="3">ATCC 43812 / DSM 4252 / R-10</strain>
    </source>
</reference>
<dbReference type="AlphaFoldDB" id="D0MDB4"/>
<organism evidence="2 3">
    <name type="scientific">Rhodothermus marinus (strain ATCC 43812 / DSM 4252 / R-10)</name>
    <name type="common">Rhodothermus obamensis</name>
    <dbReference type="NCBI Taxonomy" id="518766"/>
    <lineage>
        <taxon>Bacteria</taxon>
        <taxon>Pseudomonadati</taxon>
        <taxon>Rhodothermota</taxon>
        <taxon>Rhodothermia</taxon>
        <taxon>Rhodothermales</taxon>
        <taxon>Rhodothermaceae</taxon>
        <taxon>Rhodothermus</taxon>
    </lineage>
</organism>
<dbReference type="eggNOG" id="COG1708">
    <property type="taxonomic scope" value="Bacteria"/>
</dbReference>
<keyword evidence="3" id="KW-1185">Reference proteome</keyword>
<dbReference type="Pfam" id="PF01909">
    <property type="entry name" value="NTP_transf_2"/>
    <property type="match status" value="1"/>
</dbReference>
<dbReference type="InterPro" id="IPR052548">
    <property type="entry name" value="Type_VII_TA_antitoxin"/>
</dbReference>
<evidence type="ECO:0000313" key="3">
    <source>
        <dbReference type="Proteomes" id="UP000002221"/>
    </source>
</evidence>
<sequence length="112" mass="12634">MAEATTAAVLERLPEIVRQIVRRFRPRKIILFGSYAYGQPHEGSDLDLLVVTANPPPRGEQWKVAREFSRLSSVPVQLVFMSPETFEETRDVVGGLAYPAHHRGKVLYEADT</sequence>
<dbReference type="PANTHER" id="PTHR33933">
    <property type="entry name" value="NUCLEOTIDYLTRANSFERASE"/>
    <property type="match status" value="1"/>
</dbReference>
<proteinExistence type="predicted"/>
<gene>
    <name evidence="2" type="ordered locus">Rmar_2147</name>
</gene>
<dbReference type="InterPro" id="IPR043519">
    <property type="entry name" value="NT_sf"/>
</dbReference>
<name>D0MDB4_RHOM4</name>
<dbReference type="EMBL" id="CP001807">
    <property type="protein sequence ID" value="ACY49026.1"/>
    <property type="molecule type" value="Genomic_DNA"/>
</dbReference>
<dbReference type="HOGENOM" id="CLU_130257_9_3_10"/>
<dbReference type="PANTHER" id="PTHR33933:SF1">
    <property type="entry name" value="PROTEIN ADENYLYLTRANSFERASE MNTA-RELATED"/>
    <property type="match status" value="1"/>
</dbReference>
<evidence type="ECO:0000313" key="2">
    <source>
        <dbReference type="EMBL" id="ACY49026.1"/>
    </source>
</evidence>